<protein>
    <submittedName>
        <fullName evidence="1">Uncharacterized protein</fullName>
    </submittedName>
</protein>
<comment type="caution">
    <text evidence="1">The sequence shown here is derived from an EMBL/GenBank/DDBJ whole genome shotgun (WGS) entry which is preliminary data.</text>
</comment>
<sequence>MSKLPTNTITEGSGALTDDWDLYFGEFDLTGFDLDPDKSAFLPPDLSTLSTAELLLLCDQAFEELDTPFPGPTARDNYSVLSEELNKRQDASEPEY</sequence>
<dbReference type="EMBL" id="JAROKN010000045">
    <property type="protein sequence ID" value="MDF9278860.1"/>
    <property type="molecule type" value="Genomic_DNA"/>
</dbReference>
<accession>A0ABT6CXQ1</accession>
<proteinExistence type="predicted"/>
<dbReference type="RefSeq" id="WP_277359241.1">
    <property type="nucleotide sequence ID" value="NZ_JAROKN010000045.1"/>
</dbReference>
<keyword evidence="2" id="KW-1185">Reference proteome</keyword>
<name>A0ABT6CXQ1_9MICC</name>
<evidence type="ECO:0000313" key="1">
    <source>
        <dbReference type="EMBL" id="MDF9278860.1"/>
    </source>
</evidence>
<gene>
    <name evidence="1" type="ORF">P4U43_13800</name>
</gene>
<evidence type="ECO:0000313" key="2">
    <source>
        <dbReference type="Proteomes" id="UP001220456"/>
    </source>
</evidence>
<reference evidence="1 2" key="1">
    <citation type="journal article" date="2023" name="Int. J. Syst. Evol. Microbiol.">
        <title>Arthrobacter vasquezii sp. nov., isolated from a soil sample from Union Glacier, Antarctica.</title>
        <authorList>
            <person name="Valenzuela-Ibaceta F."/>
            <person name="Carrasco V."/>
            <person name="Lagos-Moraga S."/>
            <person name="Dietz-Vargas C."/>
            <person name="Navarro C.A."/>
            <person name="Perez-Donoso J.M."/>
        </authorList>
    </citation>
    <scope>NUCLEOTIDE SEQUENCE [LARGE SCALE GENOMIC DNA]</scope>
    <source>
        <strain evidence="1 2">EH-1B-1</strain>
    </source>
</reference>
<dbReference type="Proteomes" id="UP001220456">
    <property type="component" value="Unassembled WGS sequence"/>
</dbReference>
<organism evidence="1 2">
    <name type="scientific">Arthrobacter vasquezii</name>
    <dbReference type="NCBI Taxonomy" id="2977629"/>
    <lineage>
        <taxon>Bacteria</taxon>
        <taxon>Bacillati</taxon>
        <taxon>Actinomycetota</taxon>
        <taxon>Actinomycetes</taxon>
        <taxon>Micrococcales</taxon>
        <taxon>Micrococcaceae</taxon>
        <taxon>Arthrobacter</taxon>
    </lineage>
</organism>